<reference evidence="2" key="1">
    <citation type="journal article" date="2014" name="Genome Announc.">
        <title>Draft genome sequence of Weissella oryzae SG25T, isolated from fermented rice grains.</title>
        <authorList>
            <person name="Tanizawa Y."/>
            <person name="Fujisawa T."/>
            <person name="Mochizuki T."/>
            <person name="Kaminuma E."/>
            <person name="Suzuki Y."/>
            <person name="Nakamura Y."/>
            <person name="Tohno M."/>
        </authorList>
    </citation>
    <scope>NUCLEOTIDE SEQUENCE [LARGE SCALE GENOMIC DNA]</scope>
    <source>
        <strain evidence="2">DSM 25784 / JCM 18191 / LMG 30913 / SG25</strain>
    </source>
</reference>
<protein>
    <submittedName>
        <fullName evidence="1">Uncharacterized protein</fullName>
    </submittedName>
</protein>
<dbReference type="OrthoDB" id="3233291at2"/>
<keyword evidence="2" id="KW-1185">Reference proteome</keyword>
<accession>A0A069CUG5</accession>
<evidence type="ECO:0000313" key="1">
    <source>
        <dbReference type="EMBL" id="GAK31042.1"/>
    </source>
</evidence>
<dbReference type="eggNOG" id="ENOG503373P">
    <property type="taxonomic scope" value="Bacteria"/>
</dbReference>
<dbReference type="Proteomes" id="UP000030643">
    <property type="component" value="Unassembled WGS sequence"/>
</dbReference>
<dbReference type="EMBL" id="DF820490">
    <property type="protein sequence ID" value="GAK31042.1"/>
    <property type="molecule type" value="Genomic_DNA"/>
</dbReference>
<dbReference type="RefSeq" id="WP_027699079.1">
    <property type="nucleotide sequence ID" value="NZ_DF820490.1"/>
</dbReference>
<evidence type="ECO:0000313" key="2">
    <source>
        <dbReference type="Proteomes" id="UP000030643"/>
    </source>
</evidence>
<name>A0A069CUG5_WEIOS</name>
<proteinExistence type="predicted"/>
<sequence>MPRIFYDDFKNLTQEKMSKSISDMTFAYNETKVPAKHYKAMLGKQIEEVMETATSVKLVEVIYNTLTSLKKESPRLFFQALLLLDLGIKPNSLTAEQYQALTVTSDMYEANKLPKVLDRDILSWFNDTMKHGLA</sequence>
<gene>
    <name evidence="1" type="ORF">WOSG25_070190</name>
</gene>
<dbReference type="STRING" id="1329250.WOSG25_070190"/>
<dbReference type="AlphaFoldDB" id="A0A069CUG5"/>
<organism evidence="1 2">
    <name type="scientific">Weissella oryzae (strain DSM 25784 / JCM 18191 / LMG 30913 / SG25)</name>
    <dbReference type="NCBI Taxonomy" id="1329250"/>
    <lineage>
        <taxon>Bacteria</taxon>
        <taxon>Bacillati</taxon>
        <taxon>Bacillota</taxon>
        <taxon>Bacilli</taxon>
        <taxon>Lactobacillales</taxon>
        <taxon>Lactobacillaceae</taxon>
        <taxon>Weissella</taxon>
    </lineage>
</organism>